<reference evidence="2 3" key="1">
    <citation type="submission" date="2019-03" db="EMBL/GenBank/DDBJ databases">
        <title>First draft genome of Liparis tanakae, snailfish: a comprehensive survey of snailfish specific genes.</title>
        <authorList>
            <person name="Kim W."/>
            <person name="Song I."/>
            <person name="Jeong J.-H."/>
            <person name="Kim D."/>
            <person name="Kim S."/>
            <person name="Ryu S."/>
            <person name="Song J.Y."/>
            <person name="Lee S.K."/>
        </authorList>
    </citation>
    <scope>NUCLEOTIDE SEQUENCE [LARGE SCALE GENOMIC DNA]</scope>
    <source>
        <tissue evidence="2">Muscle</tissue>
    </source>
</reference>
<sequence>MKQQHPRTAGAHVHRHKPARAMDGQRTNRIITPRLDQRSSRECQQHNHHTQHCKDVTSTDEHKQEEATQHQYGLRHGDLESGCLLHYTSEPDVEEL</sequence>
<comment type="caution">
    <text evidence="2">The sequence shown here is derived from an EMBL/GenBank/DDBJ whole genome shotgun (WGS) entry which is preliminary data.</text>
</comment>
<evidence type="ECO:0000256" key="1">
    <source>
        <dbReference type="SAM" id="MobiDB-lite"/>
    </source>
</evidence>
<gene>
    <name evidence="2" type="ORF">EYF80_009133</name>
</gene>
<feature type="region of interest" description="Disordered" evidence="1">
    <location>
        <begin position="1"/>
        <end position="71"/>
    </location>
</feature>
<organism evidence="2 3">
    <name type="scientific">Liparis tanakae</name>
    <name type="common">Tanaka's snailfish</name>
    <dbReference type="NCBI Taxonomy" id="230148"/>
    <lineage>
        <taxon>Eukaryota</taxon>
        <taxon>Metazoa</taxon>
        <taxon>Chordata</taxon>
        <taxon>Craniata</taxon>
        <taxon>Vertebrata</taxon>
        <taxon>Euteleostomi</taxon>
        <taxon>Actinopterygii</taxon>
        <taxon>Neopterygii</taxon>
        <taxon>Teleostei</taxon>
        <taxon>Neoteleostei</taxon>
        <taxon>Acanthomorphata</taxon>
        <taxon>Eupercaria</taxon>
        <taxon>Perciformes</taxon>
        <taxon>Cottioidei</taxon>
        <taxon>Cottales</taxon>
        <taxon>Liparidae</taxon>
        <taxon>Liparis</taxon>
    </lineage>
</organism>
<evidence type="ECO:0000313" key="2">
    <source>
        <dbReference type="EMBL" id="TNN80625.1"/>
    </source>
</evidence>
<feature type="compositionally biased region" description="Basic and acidic residues" evidence="1">
    <location>
        <begin position="35"/>
        <end position="45"/>
    </location>
</feature>
<accession>A0A4Z2IRX0</accession>
<feature type="compositionally biased region" description="Basic and acidic residues" evidence="1">
    <location>
        <begin position="52"/>
        <end position="68"/>
    </location>
</feature>
<dbReference type="EMBL" id="SRLO01000053">
    <property type="protein sequence ID" value="TNN80625.1"/>
    <property type="molecule type" value="Genomic_DNA"/>
</dbReference>
<dbReference type="AlphaFoldDB" id="A0A4Z2IRX0"/>
<keyword evidence="3" id="KW-1185">Reference proteome</keyword>
<name>A0A4Z2IRX0_9TELE</name>
<dbReference type="Proteomes" id="UP000314294">
    <property type="component" value="Unassembled WGS sequence"/>
</dbReference>
<protein>
    <submittedName>
        <fullName evidence="2">Uncharacterized protein</fullName>
    </submittedName>
</protein>
<proteinExistence type="predicted"/>
<evidence type="ECO:0000313" key="3">
    <source>
        <dbReference type="Proteomes" id="UP000314294"/>
    </source>
</evidence>